<sequence>MRGHERVLFPPRRLPFRRPSLGPEPAMVPPGSAGVGEWAAIGDEPVPGEGLAPRPAHYEWRLVSCQRQSYTSKVVRFQHLHRITGGTAAHAGTRCWQR</sequence>
<accession>A0A380TAS8</accession>
<protein>
    <submittedName>
        <fullName evidence="1">Uncharacterized protein</fullName>
    </submittedName>
</protein>
<reference evidence="1" key="1">
    <citation type="submission" date="2018-07" db="EMBL/GenBank/DDBJ databases">
        <authorList>
            <person name="Quirk P.G."/>
            <person name="Krulwich T.A."/>
        </authorList>
    </citation>
    <scope>NUCLEOTIDE SEQUENCE</scope>
</reference>
<evidence type="ECO:0000313" key="1">
    <source>
        <dbReference type="EMBL" id="SUS05174.1"/>
    </source>
</evidence>
<proteinExistence type="predicted"/>
<dbReference type="AlphaFoldDB" id="A0A380TAS8"/>
<gene>
    <name evidence="1" type="ORF">DF3PB_1770003</name>
</gene>
<name>A0A380TAS8_9ZZZZ</name>
<dbReference type="EMBL" id="UIDG01000087">
    <property type="protein sequence ID" value="SUS05174.1"/>
    <property type="molecule type" value="Genomic_DNA"/>
</dbReference>
<organism evidence="1">
    <name type="scientific">metagenome</name>
    <dbReference type="NCBI Taxonomy" id="256318"/>
    <lineage>
        <taxon>unclassified sequences</taxon>
        <taxon>metagenomes</taxon>
    </lineage>
</organism>